<proteinExistence type="predicted"/>
<accession>A0A2S4PJI6</accession>
<feature type="non-terminal residue" evidence="2">
    <location>
        <position position="227"/>
    </location>
</feature>
<evidence type="ECO:0000313" key="2">
    <source>
        <dbReference type="EMBL" id="POS82188.1"/>
    </source>
</evidence>
<sequence>MYITYSAENFLSILLIISIAISVSSAATISPHSSQIQREITAEDLIVTGHDGRIEIVSRKEYMAHVPIATAAQYYNNLTTMEDKESSPAIEKRCQRRTVFTMNPVETFLNWDVAMSPVVLAPPNNTASVSIDKGYFLGDKLSVSMGTGLGIVKKFLTTTLSIKYDKSWMTDSSIKYSFKIPPGKFGAIVSNPLTTRHSGLVDVGCIGNSERIKFSGDSYQSINVMQM</sequence>
<dbReference type="EMBL" id="PEDP01003728">
    <property type="protein sequence ID" value="POS82188.1"/>
    <property type="molecule type" value="Genomic_DNA"/>
</dbReference>
<name>A0A2S4PJI6_9PEZI</name>
<dbReference type="OrthoDB" id="4831122at2759"/>
<dbReference type="Proteomes" id="UP000237438">
    <property type="component" value="Unassembled WGS sequence"/>
</dbReference>
<organism evidence="2 3">
    <name type="scientific">Erysiphe pulchra</name>
    <dbReference type="NCBI Taxonomy" id="225359"/>
    <lineage>
        <taxon>Eukaryota</taxon>
        <taxon>Fungi</taxon>
        <taxon>Dikarya</taxon>
        <taxon>Ascomycota</taxon>
        <taxon>Pezizomycotina</taxon>
        <taxon>Leotiomycetes</taxon>
        <taxon>Erysiphales</taxon>
        <taxon>Erysiphaceae</taxon>
        <taxon>Erysiphe</taxon>
    </lineage>
</organism>
<comment type="caution">
    <text evidence="2">The sequence shown here is derived from an EMBL/GenBank/DDBJ whole genome shotgun (WGS) entry which is preliminary data.</text>
</comment>
<protein>
    <recommendedName>
        <fullName evidence="4">Celp0028 effector like protein</fullName>
    </recommendedName>
</protein>
<dbReference type="AlphaFoldDB" id="A0A2S4PJI6"/>
<keyword evidence="3" id="KW-1185">Reference proteome</keyword>
<feature type="signal peptide" evidence="1">
    <location>
        <begin position="1"/>
        <end position="26"/>
    </location>
</feature>
<keyword evidence="1" id="KW-0732">Signal</keyword>
<feature type="chain" id="PRO_5015504961" description="Celp0028 effector like protein" evidence="1">
    <location>
        <begin position="27"/>
        <end position="227"/>
    </location>
</feature>
<evidence type="ECO:0008006" key="4">
    <source>
        <dbReference type="Google" id="ProtNLM"/>
    </source>
</evidence>
<reference evidence="2 3" key="1">
    <citation type="submission" date="2017-10" db="EMBL/GenBank/DDBJ databases">
        <title>Development of genomic resources for the powdery mildew, Erysiphe pulchra.</title>
        <authorList>
            <person name="Wadl P.A."/>
            <person name="Mack B.M."/>
            <person name="Moore G."/>
            <person name="Beltz S.B."/>
        </authorList>
    </citation>
    <scope>NUCLEOTIDE SEQUENCE [LARGE SCALE GENOMIC DNA]</scope>
    <source>
        <strain evidence="2">Cflorida</strain>
    </source>
</reference>
<evidence type="ECO:0000313" key="3">
    <source>
        <dbReference type="Proteomes" id="UP000237438"/>
    </source>
</evidence>
<evidence type="ECO:0000256" key="1">
    <source>
        <dbReference type="SAM" id="SignalP"/>
    </source>
</evidence>
<gene>
    <name evidence="2" type="ORF">EPUL_006689</name>
</gene>